<dbReference type="FunFam" id="3.30.70.330:FF:000034">
    <property type="entry name" value="heterogeneous nuclear ribonucleoprotein M isoform X1"/>
    <property type="match status" value="1"/>
</dbReference>
<dbReference type="Proteomes" id="UP000694386">
    <property type="component" value="Unplaced"/>
</dbReference>
<protein>
    <recommendedName>
        <fullName evidence="3">RRM domain-containing protein</fullName>
    </recommendedName>
</protein>
<dbReference type="GO" id="GO:1990904">
    <property type="term" value="C:ribonucleoprotein complex"/>
    <property type="evidence" value="ECO:0007669"/>
    <property type="project" value="TreeGrafter"/>
</dbReference>
<dbReference type="Gene3D" id="3.30.70.330">
    <property type="match status" value="2"/>
</dbReference>
<evidence type="ECO:0000313" key="5">
    <source>
        <dbReference type="Proteomes" id="UP000694386"/>
    </source>
</evidence>
<dbReference type="PANTHER" id="PTHR23003">
    <property type="entry name" value="RNA RECOGNITION MOTIF RRM DOMAIN CONTAINING PROTEIN"/>
    <property type="match status" value="1"/>
</dbReference>
<dbReference type="GO" id="GO:0005737">
    <property type="term" value="C:cytoplasm"/>
    <property type="evidence" value="ECO:0007669"/>
    <property type="project" value="TreeGrafter"/>
</dbReference>
<reference evidence="4" key="1">
    <citation type="submission" date="2025-08" db="UniProtKB">
        <authorList>
            <consortium name="Ensembl"/>
        </authorList>
    </citation>
    <scope>IDENTIFICATION</scope>
</reference>
<dbReference type="GO" id="GO:0005634">
    <property type="term" value="C:nucleus"/>
    <property type="evidence" value="ECO:0007669"/>
    <property type="project" value="TreeGrafter"/>
</dbReference>
<dbReference type="InterPro" id="IPR050374">
    <property type="entry name" value="RRT5_SRSF_SR"/>
</dbReference>
<accession>A0A8C2LI85</accession>
<evidence type="ECO:0000313" key="4">
    <source>
        <dbReference type="Ensembl" id="ENSCGRP00001003494.1"/>
    </source>
</evidence>
<name>A0A8C2LI85_CRIGR</name>
<dbReference type="SUPFAM" id="SSF54928">
    <property type="entry name" value="RNA-binding domain, RBD"/>
    <property type="match status" value="2"/>
</dbReference>
<dbReference type="Pfam" id="PF00076">
    <property type="entry name" value="RRM_1"/>
    <property type="match status" value="2"/>
</dbReference>
<dbReference type="InterPro" id="IPR000504">
    <property type="entry name" value="RRM_dom"/>
</dbReference>
<sequence>MVAGIEVVTQEAARKPTMEEESSKPFLHIGNGAPGLKGNHFEPYTNPTKRYRAFITNTTFNVKWQSLNDRLKYGEVTYVELLMDAEGKSKGCSVVEFKMEESMKKAAEVLNKLSLSRRSLKVKEDPDGEHARRAMQKAGRLGSTVFVANLDYKKLKEVFSMASVVIRTDIQEDKDGKSRGIGVQTISLFNGQLLFDRPMPIKMGLGPGGQPVDDNHLNKGIGMGNLGPAGMGMEGTGNEGPFGGGMENMGQFGFGMNMGRIDEILNNALKRGEIIAKKGGGGARGSDPGIERMGPGIDCIGGAGMEHMGEGLGHGMDRMGSEIEHMGLVMDCMGSVEHMGSGIQCMSPLDLDHMASSIEHMGQTMEHIGSGMESRVAGMGFGLEHMDMPIDQLGQTIQRMGPALERMGLSMDRKEPKGVGTNNLEHMGLEHMGANSLENMGPTMGPVLHAGATFDRAIEMERGNFGRSFAGSFGGTVGHAPGVAKKACQIFVRNLLFDFTWNMPKDRFNECDNVLYADIKMENGKSKECGVVKFESLEVSYRMMNEIDVRIDRNA</sequence>
<dbReference type="InterPro" id="IPR035979">
    <property type="entry name" value="RBD_domain_sf"/>
</dbReference>
<dbReference type="AlphaFoldDB" id="A0A8C2LI85"/>
<evidence type="ECO:0000256" key="2">
    <source>
        <dbReference type="PROSITE-ProRule" id="PRU00176"/>
    </source>
</evidence>
<dbReference type="SMART" id="SM00360">
    <property type="entry name" value="RRM"/>
    <property type="match status" value="3"/>
</dbReference>
<dbReference type="Ensembl" id="ENSCGRT00001005054.1">
    <property type="protein sequence ID" value="ENSCGRP00001003494.1"/>
    <property type="gene ID" value="ENSCGRG00001004249.1"/>
</dbReference>
<evidence type="ECO:0000256" key="1">
    <source>
        <dbReference type="ARBA" id="ARBA00022884"/>
    </source>
</evidence>
<dbReference type="InterPro" id="IPR012677">
    <property type="entry name" value="Nucleotide-bd_a/b_plait_sf"/>
</dbReference>
<dbReference type="PANTHER" id="PTHR23003:SF6">
    <property type="entry name" value="HETEROGENEOUS NUCLEAR RIBONUCLEOPROTEIN M"/>
    <property type="match status" value="1"/>
</dbReference>
<evidence type="ECO:0000259" key="3">
    <source>
        <dbReference type="PROSITE" id="PS50102"/>
    </source>
</evidence>
<dbReference type="GO" id="GO:0003729">
    <property type="term" value="F:mRNA binding"/>
    <property type="evidence" value="ECO:0007669"/>
    <property type="project" value="TreeGrafter"/>
</dbReference>
<organism evidence="4 5">
    <name type="scientific">Cricetulus griseus</name>
    <name type="common">Chinese hamster</name>
    <name type="synonym">Cricetulus barabensis griseus</name>
    <dbReference type="NCBI Taxonomy" id="10029"/>
    <lineage>
        <taxon>Eukaryota</taxon>
        <taxon>Metazoa</taxon>
        <taxon>Chordata</taxon>
        <taxon>Craniata</taxon>
        <taxon>Vertebrata</taxon>
        <taxon>Euteleostomi</taxon>
        <taxon>Mammalia</taxon>
        <taxon>Eutheria</taxon>
        <taxon>Euarchontoglires</taxon>
        <taxon>Glires</taxon>
        <taxon>Rodentia</taxon>
        <taxon>Myomorpha</taxon>
        <taxon>Muroidea</taxon>
        <taxon>Cricetidae</taxon>
        <taxon>Cricetinae</taxon>
        <taxon>Cricetulus</taxon>
    </lineage>
</organism>
<keyword evidence="1 2" id="KW-0694">RNA-binding</keyword>
<dbReference type="PROSITE" id="PS50102">
    <property type="entry name" value="RRM"/>
    <property type="match status" value="1"/>
</dbReference>
<reference evidence="4" key="2">
    <citation type="submission" date="2025-09" db="UniProtKB">
        <authorList>
            <consortium name="Ensembl"/>
        </authorList>
    </citation>
    <scope>IDENTIFICATION</scope>
</reference>
<feature type="domain" description="RRM" evidence="3">
    <location>
        <begin position="51"/>
        <end position="127"/>
    </location>
</feature>
<proteinExistence type="predicted"/>